<gene>
    <name evidence="15" type="ORF">EGT74_12530</name>
</gene>
<dbReference type="SMART" id="SM01003">
    <property type="entry name" value="AlaDh_PNT_N"/>
    <property type="match status" value="1"/>
</dbReference>
<dbReference type="InterPro" id="IPR027281">
    <property type="entry name" value="Lys1"/>
</dbReference>
<keyword evidence="8 13" id="KW-0520">NAD</keyword>
<evidence type="ECO:0000256" key="11">
    <source>
        <dbReference type="ARBA" id="ARBA00047860"/>
    </source>
</evidence>
<dbReference type="Pfam" id="PF01262">
    <property type="entry name" value="AlaDh_PNT_C"/>
    <property type="match status" value="1"/>
</dbReference>
<proteinExistence type="inferred from homology"/>
<dbReference type="Pfam" id="PF05222">
    <property type="entry name" value="AlaDh_PNT_N"/>
    <property type="match status" value="1"/>
</dbReference>
<keyword evidence="7" id="KW-0560">Oxidoreductase</keyword>
<dbReference type="UniPathway" id="UPA00033">
    <property type="reaction ID" value="UER00034"/>
</dbReference>
<name>A0A3N4PK50_9BACT</name>
<dbReference type="OrthoDB" id="1141481at2"/>
<feature type="binding site" evidence="13">
    <location>
        <position position="238"/>
    </location>
    <ligand>
        <name>NAD(+)</name>
        <dbReference type="ChEBI" id="CHEBI:57540"/>
    </ligand>
</feature>
<evidence type="ECO:0000256" key="6">
    <source>
        <dbReference type="ARBA" id="ARBA00022605"/>
    </source>
</evidence>
<comment type="pathway">
    <text evidence="1">Amino-acid biosynthesis; L-lysine biosynthesis via AAA pathway; L-lysine from L-alpha-aminoadipate (fungal route): step 3/3.</text>
</comment>
<evidence type="ECO:0000256" key="8">
    <source>
        <dbReference type="ARBA" id="ARBA00023027"/>
    </source>
</evidence>
<reference evidence="15 16" key="1">
    <citation type="submission" date="2018-11" db="EMBL/GenBank/DDBJ databases">
        <title>Chitinophaga lutea sp.nov., isolate from arsenic contaminated soil.</title>
        <authorList>
            <person name="Zong Y."/>
        </authorList>
    </citation>
    <scope>NUCLEOTIDE SEQUENCE [LARGE SCALE GENOMIC DNA]</scope>
    <source>
        <strain evidence="15 16">ZY74</strain>
    </source>
</reference>
<dbReference type="PANTHER" id="PTHR11133">
    <property type="entry name" value="SACCHAROPINE DEHYDROGENASE"/>
    <property type="match status" value="1"/>
</dbReference>
<dbReference type="RefSeq" id="WP_123846899.1">
    <property type="nucleotide sequence ID" value="NZ_RPDH01000002.1"/>
</dbReference>
<evidence type="ECO:0000256" key="9">
    <source>
        <dbReference type="ARBA" id="ARBA00023157"/>
    </source>
</evidence>
<keyword evidence="6" id="KW-0028">Amino-acid biosynthesis</keyword>
<dbReference type="SUPFAM" id="SSF52283">
    <property type="entry name" value="Formate/glycerate dehydrogenase catalytic domain-like"/>
    <property type="match status" value="1"/>
</dbReference>
<evidence type="ECO:0000313" key="16">
    <source>
        <dbReference type="Proteomes" id="UP000278351"/>
    </source>
</evidence>
<dbReference type="Gene3D" id="3.40.50.720">
    <property type="entry name" value="NAD(P)-binding Rossmann-like Domain"/>
    <property type="match status" value="2"/>
</dbReference>
<feature type="active site" description="Proton acceptor" evidence="12">
    <location>
        <position position="77"/>
    </location>
</feature>
<evidence type="ECO:0000256" key="1">
    <source>
        <dbReference type="ARBA" id="ARBA00004884"/>
    </source>
</evidence>
<organism evidence="15 16">
    <name type="scientific">Chitinophaga lutea</name>
    <dbReference type="NCBI Taxonomy" id="2488634"/>
    <lineage>
        <taxon>Bacteria</taxon>
        <taxon>Pseudomonadati</taxon>
        <taxon>Bacteroidota</taxon>
        <taxon>Chitinophagia</taxon>
        <taxon>Chitinophagales</taxon>
        <taxon>Chitinophagaceae</taxon>
        <taxon>Chitinophaga</taxon>
    </lineage>
</organism>
<evidence type="ECO:0000256" key="4">
    <source>
        <dbReference type="ARBA" id="ARBA00012847"/>
    </source>
</evidence>
<dbReference type="AlphaFoldDB" id="A0A3N4PK50"/>
<dbReference type="GO" id="GO:0005737">
    <property type="term" value="C:cytoplasm"/>
    <property type="evidence" value="ECO:0007669"/>
    <property type="project" value="TreeGrafter"/>
</dbReference>
<evidence type="ECO:0000256" key="3">
    <source>
        <dbReference type="ARBA" id="ARBA00011245"/>
    </source>
</evidence>
<evidence type="ECO:0000256" key="12">
    <source>
        <dbReference type="PIRSR" id="PIRSR018250-1"/>
    </source>
</evidence>
<evidence type="ECO:0000256" key="13">
    <source>
        <dbReference type="PIRSR" id="PIRSR018250-3"/>
    </source>
</evidence>
<evidence type="ECO:0000256" key="10">
    <source>
        <dbReference type="ARBA" id="ARBA00033228"/>
    </source>
</evidence>
<evidence type="ECO:0000259" key="14">
    <source>
        <dbReference type="SMART" id="SM01003"/>
    </source>
</evidence>
<comment type="similarity">
    <text evidence="2">Belongs to the AlaDH/PNT family.</text>
</comment>
<keyword evidence="16" id="KW-1185">Reference proteome</keyword>
<dbReference type="InterPro" id="IPR007886">
    <property type="entry name" value="AlaDH/PNT_N"/>
</dbReference>
<evidence type="ECO:0000256" key="5">
    <source>
        <dbReference type="ARBA" id="ARBA00021221"/>
    </source>
</evidence>
<feature type="active site" description="Proton donor" evidence="12">
    <location>
        <position position="95"/>
    </location>
</feature>
<dbReference type="PIRSF" id="PIRSF018250">
    <property type="entry name" value="Saccharopine_DH_Lys"/>
    <property type="match status" value="1"/>
</dbReference>
<evidence type="ECO:0000256" key="7">
    <source>
        <dbReference type="ARBA" id="ARBA00023002"/>
    </source>
</evidence>
<keyword evidence="9" id="KW-1015">Disulfide bond</keyword>
<evidence type="ECO:0000313" key="15">
    <source>
        <dbReference type="EMBL" id="RPE07898.1"/>
    </source>
</evidence>
<sequence>MANHVVQIGLIREEKIPQDNRVAFTPMQCQWIMTHYPHVLITVQPSPHRCFKDEEYRAAGIRMSEDLSHCNILLGIKEVPVEKLLPGKTYLFFSHTKKQQPQNQAMLHDILEKKITLIDYECLVHEDGQRILGFGFFAGVVGAHNGLLEYGRRTGTFDFKRVHECHDFQELITHYFGVKLPPLKIVATGSGRVTAGILEVMGLLGIKYIPPEEFLINEYAYPVYTQLKAGELYLRKTDKTYSREDFHANPGAYDCKFLPYVTCSDILLNGIYWDKNIERLFSWDDLTKDNFRIKVIADITDDKNGSIPCNLGDATIENPSYGVNRYTREKTGPYDEDGVTMMCVGNLPNELPRDASQFFGDHLMKYVFDELMKGRSDMIEKATIADANGLTKRYAYLTDYATGNNPSAA</sequence>
<evidence type="ECO:0000256" key="2">
    <source>
        <dbReference type="ARBA" id="ARBA00005689"/>
    </source>
</evidence>
<comment type="caution">
    <text evidence="15">The sequence shown here is derived from an EMBL/GenBank/DDBJ whole genome shotgun (WGS) entry which is preliminary data.</text>
</comment>
<dbReference type="GO" id="GO:0004754">
    <property type="term" value="F:saccharopine dehydrogenase (NAD+, L-lysine-forming) activity"/>
    <property type="evidence" value="ECO:0007669"/>
    <property type="project" value="UniProtKB-EC"/>
</dbReference>
<dbReference type="PANTHER" id="PTHR11133:SF23">
    <property type="entry name" value="SACCHAROPINE DEHYDROGENASE [NAD(+), L-LYSINE-FORMING]"/>
    <property type="match status" value="1"/>
</dbReference>
<protein>
    <recommendedName>
        <fullName evidence="5">Saccharopine dehydrogenase [NAD(+), L-lysine-forming]</fullName>
        <ecNumber evidence="4">1.5.1.7</ecNumber>
    </recommendedName>
    <alternativeName>
        <fullName evidence="10">Lysine--2-oxoglutarate reductase</fullName>
    </alternativeName>
</protein>
<dbReference type="EMBL" id="RPDH01000002">
    <property type="protein sequence ID" value="RPE07898.1"/>
    <property type="molecule type" value="Genomic_DNA"/>
</dbReference>
<feature type="domain" description="Alanine dehydrogenase/pyridine nucleotide transhydrogenase N-terminal" evidence="14">
    <location>
        <begin position="9"/>
        <end position="141"/>
    </location>
</feature>
<comment type="catalytic activity">
    <reaction evidence="11">
        <text>L-saccharopine + NAD(+) + H2O = L-lysine + 2-oxoglutarate + NADH + H(+)</text>
        <dbReference type="Rhea" id="RHEA:12440"/>
        <dbReference type="ChEBI" id="CHEBI:15377"/>
        <dbReference type="ChEBI" id="CHEBI:15378"/>
        <dbReference type="ChEBI" id="CHEBI:16810"/>
        <dbReference type="ChEBI" id="CHEBI:32551"/>
        <dbReference type="ChEBI" id="CHEBI:57540"/>
        <dbReference type="ChEBI" id="CHEBI:57945"/>
        <dbReference type="ChEBI" id="CHEBI:57951"/>
        <dbReference type="EC" id="1.5.1.7"/>
    </reaction>
</comment>
<comment type="subunit">
    <text evidence="3">Monomer.</text>
</comment>
<dbReference type="EC" id="1.5.1.7" evidence="4"/>
<dbReference type="InterPro" id="IPR007698">
    <property type="entry name" value="AlaDH/PNT_NAD(H)-bd"/>
</dbReference>
<accession>A0A3N4PK50</accession>
<feature type="binding site" evidence="13">
    <location>
        <position position="272"/>
    </location>
    <ligand>
        <name>NAD(+)</name>
        <dbReference type="ChEBI" id="CHEBI:57540"/>
    </ligand>
</feature>
<dbReference type="CDD" id="cd05199">
    <property type="entry name" value="SDH_like"/>
    <property type="match status" value="1"/>
</dbReference>
<dbReference type="Proteomes" id="UP000278351">
    <property type="component" value="Unassembled WGS sequence"/>
</dbReference>
<dbReference type="InterPro" id="IPR051168">
    <property type="entry name" value="AASS"/>
</dbReference>
<dbReference type="GO" id="GO:0019878">
    <property type="term" value="P:lysine biosynthetic process via aminoadipic acid"/>
    <property type="evidence" value="ECO:0007669"/>
    <property type="project" value="UniProtKB-UniPathway"/>
</dbReference>